<reference evidence="2 3" key="1">
    <citation type="submission" date="2022-05" db="EMBL/GenBank/DDBJ databases">
        <authorList>
            <consortium name="Genoscope - CEA"/>
            <person name="William W."/>
        </authorList>
    </citation>
    <scope>NUCLEOTIDE SEQUENCE [LARGE SCALE GENOMIC DNA]</scope>
</reference>
<protein>
    <submittedName>
        <fullName evidence="2">Uncharacterized protein</fullName>
    </submittedName>
</protein>
<proteinExistence type="predicted"/>
<accession>A0ABN8SEC7</accession>
<dbReference type="Proteomes" id="UP001159427">
    <property type="component" value="Unassembled WGS sequence"/>
</dbReference>
<dbReference type="EMBL" id="CALNXI010002533">
    <property type="protein sequence ID" value="CAH3188682.1"/>
    <property type="molecule type" value="Genomic_DNA"/>
</dbReference>
<sequence length="393" mass="44601">MKDYSPSEETLLQCSEQLELVKIQPSKSAVLLKVPNLELIKEQSSPFIPVNEFKKVQQRPQRILPCLPPVVQEILRWSIHPQEVLRGAASVRHLWSLPTIEEEKLLSVQKTEAKSQSEVATVEEILPSGLPTENRALLSNQARAGLKTLAKFRAEFWRRMLPTLSTIKEITSPIPPQVDSMQQADEAFYKLKRSRVQDMRQSRATEQTPPPPKKKELLCAKSKEREAPKRRKIKPVVNETQSTLPLLAKLHRQRKTVFHSSAEEGGLSPRQPELPRIRAARESFIPVPPSTPKPIIWRKRPNIQGTVDRMLPSIRSKQGLMTPKPPSTPKATRMHPKTQSTIARPPPNVQEIQETTLPKPPATPKPTVIRRRPCRLLPSIPQAKKRVLPFVSN</sequence>
<organism evidence="2 3">
    <name type="scientific">Porites evermanni</name>
    <dbReference type="NCBI Taxonomy" id="104178"/>
    <lineage>
        <taxon>Eukaryota</taxon>
        <taxon>Metazoa</taxon>
        <taxon>Cnidaria</taxon>
        <taxon>Anthozoa</taxon>
        <taxon>Hexacorallia</taxon>
        <taxon>Scleractinia</taxon>
        <taxon>Fungiina</taxon>
        <taxon>Poritidae</taxon>
        <taxon>Porites</taxon>
    </lineage>
</organism>
<feature type="region of interest" description="Disordered" evidence="1">
    <location>
        <begin position="317"/>
        <end position="345"/>
    </location>
</feature>
<gene>
    <name evidence="2" type="ORF">PEVE_00018733</name>
</gene>
<evidence type="ECO:0000313" key="3">
    <source>
        <dbReference type="Proteomes" id="UP001159427"/>
    </source>
</evidence>
<comment type="caution">
    <text evidence="2">The sequence shown here is derived from an EMBL/GenBank/DDBJ whole genome shotgun (WGS) entry which is preliminary data.</text>
</comment>
<keyword evidence="3" id="KW-1185">Reference proteome</keyword>
<name>A0ABN8SEC7_9CNID</name>
<evidence type="ECO:0000256" key="1">
    <source>
        <dbReference type="SAM" id="MobiDB-lite"/>
    </source>
</evidence>
<feature type="region of interest" description="Disordered" evidence="1">
    <location>
        <begin position="194"/>
        <end position="215"/>
    </location>
</feature>
<evidence type="ECO:0000313" key="2">
    <source>
        <dbReference type="EMBL" id="CAH3188682.1"/>
    </source>
</evidence>